<dbReference type="AlphaFoldDB" id="A0A2V5JW86"/>
<dbReference type="RefSeq" id="WP_110843173.1">
    <property type="nucleotide sequence ID" value="NZ_QJVJ01000015.1"/>
</dbReference>
<keyword evidence="2" id="KW-1185">Reference proteome</keyword>
<reference evidence="1 2" key="1">
    <citation type="submission" date="2018-05" db="EMBL/GenBank/DDBJ databases">
        <title>Paenibacillus flagellatus sp. nov., isolated from selenium mineral soil.</title>
        <authorList>
            <person name="Dai X."/>
        </authorList>
    </citation>
    <scope>NUCLEOTIDE SEQUENCE [LARGE SCALE GENOMIC DNA]</scope>
    <source>
        <strain evidence="1 2">DXL2</strain>
    </source>
</reference>
<accession>A0A2V5JW86</accession>
<evidence type="ECO:0000313" key="2">
    <source>
        <dbReference type="Proteomes" id="UP000247476"/>
    </source>
</evidence>
<dbReference type="Proteomes" id="UP000247476">
    <property type="component" value="Unassembled WGS sequence"/>
</dbReference>
<proteinExistence type="predicted"/>
<dbReference type="OrthoDB" id="2618783at2"/>
<evidence type="ECO:0000313" key="1">
    <source>
        <dbReference type="EMBL" id="PYI51019.1"/>
    </source>
</evidence>
<name>A0A2V5JW86_9BACL</name>
<comment type="caution">
    <text evidence="1">The sequence shown here is derived from an EMBL/GenBank/DDBJ whole genome shotgun (WGS) entry which is preliminary data.</text>
</comment>
<protein>
    <submittedName>
        <fullName evidence="1">Uncharacterized protein</fullName>
    </submittedName>
</protein>
<organism evidence="1 2">
    <name type="scientific">Paenibacillus flagellatus</name>
    <dbReference type="NCBI Taxonomy" id="2211139"/>
    <lineage>
        <taxon>Bacteria</taxon>
        <taxon>Bacillati</taxon>
        <taxon>Bacillota</taxon>
        <taxon>Bacilli</taxon>
        <taxon>Bacillales</taxon>
        <taxon>Paenibacillaceae</taxon>
        <taxon>Paenibacillus</taxon>
    </lineage>
</organism>
<sequence length="155" mass="17497">MSTPFTFDDFNRYYSDLTLGMDIALRTRDGSFAIKGCAKLKGFADFKTDTVTVHLTDFVTDPIGLNAKKGWVFYYESVPAASIEIHNQYLPLLQFGVQELQADHEWKTRFKAYLDQTSGRLAGLLGQCQMANEKNVMVPLSSFASFQISNMHYIG</sequence>
<dbReference type="EMBL" id="QJVJ01000015">
    <property type="protein sequence ID" value="PYI51019.1"/>
    <property type="molecule type" value="Genomic_DNA"/>
</dbReference>
<gene>
    <name evidence="1" type="ORF">DLM86_27015</name>
</gene>